<evidence type="ECO:0000313" key="3">
    <source>
        <dbReference type="EMBL" id="KNC50117.1"/>
    </source>
</evidence>
<dbReference type="InterPro" id="IPR037197">
    <property type="entry name" value="WWE_dom_sf"/>
</dbReference>
<feature type="compositionally biased region" description="Basic residues" evidence="1">
    <location>
        <begin position="375"/>
        <end position="388"/>
    </location>
</feature>
<dbReference type="Proteomes" id="UP000054408">
    <property type="component" value="Unassembled WGS sequence"/>
</dbReference>
<accession>A0A0L0DCR6</accession>
<feature type="domain" description="WWE" evidence="2">
    <location>
        <begin position="50"/>
        <end position="131"/>
    </location>
</feature>
<sequence length="432" mass="46948">MGSWMGMGMGMGSGLVVTVAVDVDVCVGVIWAGGGGAGLDGGMLREHRLGDNGQFQAYVDKTSRKIEKAYAKFVKSGAKGAGKNGGKGKGKGKVDKTAQVAVTTPVGKYTIDFNDMTQTGTKSKGTRPVRRSTPEGRARARRAPPVAVRGRRRGRGRPMLPIQPRIDPHFYNGPRRACGSGRILSGRASTPRSSLKFRARSSRRTRRFFAPGPGPARARARARARQAAARLHSPSRAPSTASTLSTWSSTGLAIRVSRGRFGGCGPEPRSHRRHPARRPLAAAAARWARSAASGCVARRYPTRPSSTPGHGRRTGAGRTRSARQSTRRSRSSKTRSLRADTKSGSRPRQPRRTPRRSQRRSRSSSRLVASGTASRSRRWSRAKSRIRPRSVQSGGSAARIRTCGRHPTRRPARRGRTRRRTPARHTRAPEEN</sequence>
<dbReference type="EMBL" id="GL349459">
    <property type="protein sequence ID" value="KNC50117.1"/>
    <property type="molecule type" value="Genomic_DNA"/>
</dbReference>
<organism evidence="3 4">
    <name type="scientific">Thecamonas trahens ATCC 50062</name>
    <dbReference type="NCBI Taxonomy" id="461836"/>
    <lineage>
        <taxon>Eukaryota</taxon>
        <taxon>Apusozoa</taxon>
        <taxon>Apusomonadida</taxon>
        <taxon>Apusomonadidae</taxon>
        <taxon>Thecamonas</taxon>
    </lineage>
</organism>
<feature type="compositionally biased region" description="Low complexity" evidence="1">
    <location>
        <begin position="239"/>
        <end position="250"/>
    </location>
</feature>
<feature type="compositionally biased region" description="Basic residues" evidence="1">
    <location>
        <begin position="348"/>
        <end position="363"/>
    </location>
</feature>
<dbReference type="GeneID" id="25565197"/>
<feature type="compositionally biased region" description="Basic residues" evidence="1">
    <location>
        <begin position="325"/>
        <end position="336"/>
    </location>
</feature>
<proteinExistence type="predicted"/>
<dbReference type="InterPro" id="IPR004170">
    <property type="entry name" value="WWE_dom"/>
</dbReference>
<feature type="compositionally biased region" description="Low complexity" evidence="1">
    <location>
        <begin position="364"/>
        <end position="374"/>
    </location>
</feature>
<feature type="compositionally biased region" description="Low complexity" evidence="1">
    <location>
        <begin position="208"/>
        <end position="217"/>
    </location>
</feature>
<protein>
    <recommendedName>
        <fullName evidence="2">WWE domain-containing protein</fullName>
    </recommendedName>
</protein>
<dbReference type="AlphaFoldDB" id="A0A0L0DCR6"/>
<dbReference type="Pfam" id="PF02825">
    <property type="entry name" value="WWE"/>
    <property type="match status" value="1"/>
</dbReference>
<dbReference type="SUPFAM" id="SSF117839">
    <property type="entry name" value="WWE domain"/>
    <property type="match status" value="1"/>
</dbReference>
<dbReference type="RefSeq" id="XP_013757276.1">
    <property type="nucleotide sequence ID" value="XM_013901822.1"/>
</dbReference>
<feature type="compositionally biased region" description="Low complexity" evidence="1">
    <location>
        <begin position="278"/>
        <end position="293"/>
    </location>
</feature>
<evidence type="ECO:0000313" key="4">
    <source>
        <dbReference type="Proteomes" id="UP000054408"/>
    </source>
</evidence>
<dbReference type="Gene3D" id="3.30.720.50">
    <property type="match status" value="1"/>
</dbReference>
<feature type="region of interest" description="Disordered" evidence="1">
    <location>
        <begin position="115"/>
        <end position="173"/>
    </location>
</feature>
<gene>
    <name evidence="3" type="ORF">AMSG_05890</name>
</gene>
<dbReference type="OMA" id="KPMRSNN"/>
<reference evidence="3 4" key="1">
    <citation type="submission" date="2010-05" db="EMBL/GenBank/DDBJ databases">
        <title>The Genome Sequence of Thecamonas trahens ATCC 50062.</title>
        <authorList>
            <consortium name="The Broad Institute Genome Sequencing Platform"/>
            <person name="Russ C."/>
            <person name="Cuomo C."/>
            <person name="Shea T."/>
            <person name="Young S.K."/>
            <person name="Zeng Q."/>
            <person name="Koehrsen M."/>
            <person name="Haas B."/>
            <person name="Borodovsky M."/>
            <person name="Guigo R."/>
            <person name="Alvarado L."/>
            <person name="Berlin A."/>
            <person name="Bochicchio J."/>
            <person name="Borenstein D."/>
            <person name="Chapman S."/>
            <person name="Chen Z."/>
            <person name="Freedman E."/>
            <person name="Gellesch M."/>
            <person name="Goldberg J."/>
            <person name="Griggs A."/>
            <person name="Gujja S."/>
            <person name="Heilman E."/>
            <person name="Heiman D."/>
            <person name="Hepburn T."/>
            <person name="Howarth C."/>
            <person name="Jen D."/>
            <person name="Larson L."/>
            <person name="Mehta T."/>
            <person name="Park D."/>
            <person name="Pearson M."/>
            <person name="Roberts A."/>
            <person name="Saif S."/>
            <person name="Shenoy N."/>
            <person name="Sisk P."/>
            <person name="Stolte C."/>
            <person name="Sykes S."/>
            <person name="Thomson T."/>
            <person name="Walk T."/>
            <person name="White J."/>
            <person name="Yandava C."/>
            <person name="Burger G."/>
            <person name="Gray M.W."/>
            <person name="Holland P.W.H."/>
            <person name="King N."/>
            <person name="Lang F.B.F."/>
            <person name="Roger A.J."/>
            <person name="Ruiz-Trillo I."/>
            <person name="Lander E."/>
            <person name="Nusbaum C."/>
        </authorList>
    </citation>
    <scope>NUCLEOTIDE SEQUENCE [LARGE SCALE GENOMIC DNA]</scope>
    <source>
        <strain evidence="3 4">ATCC 50062</strain>
    </source>
</reference>
<evidence type="ECO:0000256" key="1">
    <source>
        <dbReference type="SAM" id="MobiDB-lite"/>
    </source>
</evidence>
<keyword evidence="4" id="KW-1185">Reference proteome</keyword>
<feature type="region of interest" description="Disordered" evidence="1">
    <location>
        <begin position="206"/>
        <end position="432"/>
    </location>
</feature>
<evidence type="ECO:0000259" key="2">
    <source>
        <dbReference type="Pfam" id="PF02825"/>
    </source>
</evidence>
<name>A0A0L0DCR6_THETB</name>
<feature type="compositionally biased region" description="Basic residues" evidence="1">
    <location>
        <begin position="402"/>
        <end position="426"/>
    </location>
</feature>